<dbReference type="PANTHER" id="PTHR12242:SF1">
    <property type="entry name" value="MYND-TYPE DOMAIN-CONTAINING PROTEIN"/>
    <property type="match status" value="1"/>
</dbReference>
<reference evidence="2" key="1">
    <citation type="journal article" date="2020" name="Stud. Mycol.">
        <title>101 Dothideomycetes genomes: a test case for predicting lifestyles and emergence of pathogens.</title>
        <authorList>
            <person name="Haridas S."/>
            <person name="Albert R."/>
            <person name="Binder M."/>
            <person name="Bloem J."/>
            <person name="Labutti K."/>
            <person name="Salamov A."/>
            <person name="Andreopoulos B."/>
            <person name="Baker S."/>
            <person name="Barry K."/>
            <person name="Bills G."/>
            <person name="Bluhm B."/>
            <person name="Cannon C."/>
            <person name="Castanera R."/>
            <person name="Culley D."/>
            <person name="Daum C."/>
            <person name="Ezra D."/>
            <person name="Gonzalez J."/>
            <person name="Henrissat B."/>
            <person name="Kuo A."/>
            <person name="Liang C."/>
            <person name="Lipzen A."/>
            <person name="Lutzoni F."/>
            <person name="Magnuson J."/>
            <person name="Mondo S."/>
            <person name="Nolan M."/>
            <person name="Ohm R."/>
            <person name="Pangilinan J."/>
            <person name="Park H.-J."/>
            <person name="Ramirez L."/>
            <person name="Alfaro M."/>
            <person name="Sun H."/>
            <person name="Tritt A."/>
            <person name="Yoshinaga Y."/>
            <person name="Zwiers L.-H."/>
            <person name="Turgeon B."/>
            <person name="Goodwin S."/>
            <person name="Spatafora J."/>
            <person name="Crous P."/>
            <person name="Grigoriev I."/>
        </authorList>
    </citation>
    <scope>NUCLEOTIDE SEQUENCE</scope>
    <source>
        <strain evidence="2">CBS 109.77</strain>
    </source>
</reference>
<gene>
    <name evidence="2" type="ORF">K505DRAFT_377520</name>
</gene>
<keyword evidence="1" id="KW-0812">Transmembrane</keyword>
<feature type="transmembrane region" description="Helical" evidence="1">
    <location>
        <begin position="73"/>
        <end position="93"/>
    </location>
</feature>
<evidence type="ECO:0000313" key="3">
    <source>
        <dbReference type="Proteomes" id="UP000799757"/>
    </source>
</evidence>
<feature type="transmembrane region" description="Helical" evidence="1">
    <location>
        <begin position="113"/>
        <end position="132"/>
    </location>
</feature>
<dbReference type="Proteomes" id="UP000799757">
    <property type="component" value="Unassembled WGS sequence"/>
</dbReference>
<dbReference type="OrthoDB" id="419711at2759"/>
<name>A0A6A6X2K5_9PLEO</name>
<evidence type="ECO:0000256" key="1">
    <source>
        <dbReference type="SAM" id="Phobius"/>
    </source>
</evidence>
<dbReference type="PANTHER" id="PTHR12242">
    <property type="entry name" value="OS02G0130600 PROTEIN-RELATED"/>
    <property type="match status" value="1"/>
</dbReference>
<dbReference type="AlphaFoldDB" id="A0A6A6X2K5"/>
<sequence length="276" mass="31161">MPFWKKTSASREAGFDPTYRFETSWVLPPGLLFALRALLSLYAFTTIFTIFGWNGSHGLSENTVHSFSYFTHLTYWGLAFYYAVSALHTFSYWRTGTPSLARLPGFLQTAHSVFYSTIVVFPWIVTAVYWGLLFSNGFPTAFEAWTNTSQHGLNSLYALFEIIFPRTAPLPFLHLIPIVIILALYLALAYVTFATEGFYVYDFLDTRTNSSGKVAAYIVGILVAAVIVFLIVRYVIMLRVWVTEKKLGKIGKFSPHGRVTDDDDGKSIPLHNVIAK</sequence>
<proteinExistence type="predicted"/>
<keyword evidence="1" id="KW-1133">Transmembrane helix</keyword>
<organism evidence="2 3">
    <name type="scientific">Melanomma pulvis-pyrius CBS 109.77</name>
    <dbReference type="NCBI Taxonomy" id="1314802"/>
    <lineage>
        <taxon>Eukaryota</taxon>
        <taxon>Fungi</taxon>
        <taxon>Dikarya</taxon>
        <taxon>Ascomycota</taxon>
        <taxon>Pezizomycotina</taxon>
        <taxon>Dothideomycetes</taxon>
        <taxon>Pleosporomycetidae</taxon>
        <taxon>Pleosporales</taxon>
        <taxon>Melanommataceae</taxon>
        <taxon>Melanomma</taxon>
    </lineage>
</organism>
<protein>
    <recommendedName>
        <fullName evidence="4">FAR-17a/AIG1-like protein</fullName>
    </recommendedName>
</protein>
<dbReference type="EMBL" id="MU002073">
    <property type="protein sequence ID" value="KAF2790441.1"/>
    <property type="molecule type" value="Genomic_DNA"/>
</dbReference>
<feature type="transmembrane region" description="Helical" evidence="1">
    <location>
        <begin position="172"/>
        <end position="194"/>
    </location>
</feature>
<keyword evidence="3" id="KW-1185">Reference proteome</keyword>
<evidence type="ECO:0000313" key="2">
    <source>
        <dbReference type="EMBL" id="KAF2790441.1"/>
    </source>
</evidence>
<evidence type="ECO:0008006" key="4">
    <source>
        <dbReference type="Google" id="ProtNLM"/>
    </source>
</evidence>
<accession>A0A6A6X2K5</accession>
<dbReference type="GO" id="GO:0016020">
    <property type="term" value="C:membrane"/>
    <property type="evidence" value="ECO:0007669"/>
    <property type="project" value="TreeGrafter"/>
</dbReference>
<feature type="transmembrane region" description="Helical" evidence="1">
    <location>
        <begin position="31"/>
        <end position="53"/>
    </location>
</feature>
<feature type="transmembrane region" description="Helical" evidence="1">
    <location>
        <begin position="214"/>
        <end position="236"/>
    </location>
</feature>
<keyword evidence="1" id="KW-0472">Membrane</keyword>